<reference evidence="1" key="1">
    <citation type="journal article" date="2015" name="Nature">
        <title>Complex archaea that bridge the gap between prokaryotes and eukaryotes.</title>
        <authorList>
            <person name="Spang A."/>
            <person name="Saw J.H."/>
            <person name="Jorgensen S.L."/>
            <person name="Zaremba-Niedzwiedzka K."/>
            <person name="Martijn J."/>
            <person name="Lind A.E."/>
            <person name="van Eijk R."/>
            <person name="Schleper C."/>
            <person name="Guy L."/>
            <person name="Ettema T.J."/>
        </authorList>
    </citation>
    <scope>NUCLEOTIDE SEQUENCE</scope>
</reference>
<name>A0A0F9W0T1_9ZZZZ</name>
<sequence length="135" mass="15489">MNKWKQLEEQLSGVFGSATIRAGGHKVTFRKQLDGEKLVIRVGVDGWIKGAWMSVDEHGHPEHPEGRFYRPHRYRACKLKSYPSLKKVFGKKQADEMTALRTVQVSPYWNSPRTLISHLKKHFPDMELVSSEVAS</sequence>
<protein>
    <submittedName>
        <fullName evidence="1">Uncharacterized protein</fullName>
    </submittedName>
</protein>
<proteinExistence type="predicted"/>
<dbReference type="AlphaFoldDB" id="A0A0F9W0T1"/>
<organism evidence="1">
    <name type="scientific">marine sediment metagenome</name>
    <dbReference type="NCBI Taxonomy" id="412755"/>
    <lineage>
        <taxon>unclassified sequences</taxon>
        <taxon>metagenomes</taxon>
        <taxon>ecological metagenomes</taxon>
    </lineage>
</organism>
<gene>
    <name evidence="1" type="ORF">LCGC14_0074790</name>
</gene>
<comment type="caution">
    <text evidence="1">The sequence shown here is derived from an EMBL/GenBank/DDBJ whole genome shotgun (WGS) entry which is preliminary data.</text>
</comment>
<accession>A0A0F9W0T1</accession>
<dbReference type="EMBL" id="LAZR01000018">
    <property type="protein sequence ID" value="KKO05838.1"/>
    <property type="molecule type" value="Genomic_DNA"/>
</dbReference>
<evidence type="ECO:0000313" key="1">
    <source>
        <dbReference type="EMBL" id="KKO05838.1"/>
    </source>
</evidence>